<keyword evidence="2 4" id="KW-0238">DNA-binding</keyword>
<accession>A0A9D2S4G6</accession>
<comment type="caution">
    <text evidence="6">The sequence shown here is derived from an EMBL/GenBank/DDBJ whole genome shotgun (WGS) entry which is preliminary data.</text>
</comment>
<dbReference type="PROSITE" id="PS50977">
    <property type="entry name" value="HTH_TETR_2"/>
    <property type="match status" value="1"/>
</dbReference>
<dbReference type="Pfam" id="PF00440">
    <property type="entry name" value="TetR_N"/>
    <property type="match status" value="1"/>
</dbReference>
<protein>
    <submittedName>
        <fullName evidence="6">TetR/AcrR family transcriptional regulator</fullName>
    </submittedName>
</protein>
<dbReference type="PANTHER" id="PTHR47506">
    <property type="entry name" value="TRANSCRIPTIONAL REGULATORY PROTEIN"/>
    <property type="match status" value="1"/>
</dbReference>
<dbReference type="SUPFAM" id="SSF46689">
    <property type="entry name" value="Homeodomain-like"/>
    <property type="match status" value="1"/>
</dbReference>
<dbReference type="Gene3D" id="1.10.357.10">
    <property type="entry name" value="Tetracycline Repressor, domain 2"/>
    <property type="match status" value="1"/>
</dbReference>
<dbReference type="InterPro" id="IPR009057">
    <property type="entry name" value="Homeodomain-like_sf"/>
</dbReference>
<organism evidence="6 7">
    <name type="scientific">Candidatus Flavonifractor intestinipullorum</name>
    <dbReference type="NCBI Taxonomy" id="2838587"/>
    <lineage>
        <taxon>Bacteria</taxon>
        <taxon>Bacillati</taxon>
        <taxon>Bacillota</taxon>
        <taxon>Clostridia</taxon>
        <taxon>Eubacteriales</taxon>
        <taxon>Oscillospiraceae</taxon>
        <taxon>Flavonifractor</taxon>
    </lineage>
</organism>
<reference evidence="6" key="2">
    <citation type="submission" date="2021-04" db="EMBL/GenBank/DDBJ databases">
        <authorList>
            <person name="Gilroy R."/>
        </authorList>
    </citation>
    <scope>NUCLEOTIDE SEQUENCE</scope>
    <source>
        <strain evidence="6">CHK189-11263</strain>
    </source>
</reference>
<evidence type="ECO:0000256" key="1">
    <source>
        <dbReference type="ARBA" id="ARBA00023015"/>
    </source>
</evidence>
<evidence type="ECO:0000256" key="2">
    <source>
        <dbReference type="ARBA" id="ARBA00023125"/>
    </source>
</evidence>
<feature type="DNA-binding region" description="H-T-H motif" evidence="4">
    <location>
        <begin position="34"/>
        <end position="53"/>
    </location>
</feature>
<keyword evidence="1" id="KW-0805">Transcription regulation</keyword>
<dbReference type="PANTHER" id="PTHR47506:SF1">
    <property type="entry name" value="HTH-TYPE TRANSCRIPTIONAL REGULATOR YJDC"/>
    <property type="match status" value="1"/>
</dbReference>
<feature type="domain" description="HTH tetR-type" evidence="5">
    <location>
        <begin position="11"/>
        <end position="71"/>
    </location>
</feature>
<evidence type="ECO:0000256" key="4">
    <source>
        <dbReference type="PROSITE-ProRule" id="PRU00335"/>
    </source>
</evidence>
<keyword evidence="3" id="KW-0804">Transcription</keyword>
<evidence type="ECO:0000256" key="3">
    <source>
        <dbReference type="ARBA" id="ARBA00023163"/>
    </source>
</evidence>
<dbReference type="AlphaFoldDB" id="A0A9D2S4G6"/>
<dbReference type="Pfam" id="PF17924">
    <property type="entry name" value="TetR_C_19"/>
    <property type="match status" value="1"/>
</dbReference>
<proteinExistence type="predicted"/>
<evidence type="ECO:0000259" key="5">
    <source>
        <dbReference type="PROSITE" id="PS50977"/>
    </source>
</evidence>
<dbReference type="EMBL" id="DWYC01000036">
    <property type="protein sequence ID" value="HJB56593.1"/>
    <property type="molecule type" value="Genomic_DNA"/>
</dbReference>
<dbReference type="Proteomes" id="UP000824208">
    <property type="component" value="Unassembled WGS sequence"/>
</dbReference>
<evidence type="ECO:0000313" key="7">
    <source>
        <dbReference type="Proteomes" id="UP000824208"/>
    </source>
</evidence>
<sequence length="211" mass="24097">MPSNTFFNLPEEKRETFLRSARREFAQKPYSEASINQIIREAGIPRGSFYMYFSDKEDLFRYLMERHAEGLLERLIHLLEAERGDLFAALTRMVEQAGEDARLQEQRELIQVVRNNLGVHQISLLRTLWPQRLAERLIGYIDLSRLNLRREEELGELLHILFGITAPALCAAAVGGDSGAVCARYRVQLDILKRGMAAPNPPAARGDESKE</sequence>
<reference evidence="6" key="1">
    <citation type="journal article" date="2021" name="PeerJ">
        <title>Extensive microbial diversity within the chicken gut microbiome revealed by metagenomics and culture.</title>
        <authorList>
            <person name="Gilroy R."/>
            <person name="Ravi A."/>
            <person name="Getino M."/>
            <person name="Pursley I."/>
            <person name="Horton D.L."/>
            <person name="Alikhan N.F."/>
            <person name="Baker D."/>
            <person name="Gharbi K."/>
            <person name="Hall N."/>
            <person name="Watson M."/>
            <person name="Adriaenssens E.M."/>
            <person name="Foster-Nyarko E."/>
            <person name="Jarju S."/>
            <person name="Secka A."/>
            <person name="Antonio M."/>
            <person name="Oren A."/>
            <person name="Chaudhuri R.R."/>
            <person name="La Ragione R."/>
            <person name="Hildebrand F."/>
            <person name="Pallen M.J."/>
        </authorList>
    </citation>
    <scope>NUCLEOTIDE SEQUENCE</scope>
    <source>
        <strain evidence="6">CHK189-11263</strain>
    </source>
</reference>
<dbReference type="GO" id="GO:0003677">
    <property type="term" value="F:DNA binding"/>
    <property type="evidence" value="ECO:0007669"/>
    <property type="project" value="UniProtKB-UniRule"/>
</dbReference>
<evidence type="ECO:0000313" key="6">
    <source>
        <dbReference type="EMBL" id="HJB56593.1"/>
    </source>
</evidence>
<gene>
    <name evidence="6" type="ORF">H9714_03480</name>
</gene>
<dbReference type="PRINTS" id="PR00455">
    <property type="entry name" value="HTHTETR"/>
</dbReference>
<name>A0A9D2S4G6_9FIRM</name>
<dbReference type="InterPro" id="IPR001647">
    <property type="entry name" value="HTH_TetR"/>
</dbReference>